<accession>A0ABP0EQ26</accession>
<evidence type="ECO:0000256" key="11">
    <source>
        <dbReference type="RuleBase" id="RU366056"/>
    </source>
</evidence>
<evidence type="ECO:0000256" key="2">
    <source>
        <dbReference type="ARBA" id="ARBA00004687"/>
    </source>
</evidence>
<sequence>MAQSKHRITYFNPTSSNDNVIKSVSENFLELPVLEGYPREDKISIPSNTVLPRSIKLLRFQWSDGSSNVSPIFREPSTQQLGFHIHAAPQKDAHIENFWPDLCLLLTKILGERISPDQFVITTNSVYISRPATEIPAKLIENVKTHWLQNDKAADVSSLNTLSALGSNIDIIMKPDGVVFSSVIPDSSSINELQETESTVFKSINEESSTKQEIGIFLLDEGISSEDDLTLSGVRFIIDPLDSTSDDKLHKTLFHVKPRHRHFTSASYSVALEDPVGLHPTLQIRFNDTLQSPQLGDGLDIEECKLFYYQSLQKSFFVDKYQLPKNVSLITLFGNSDLEAPAYKINSWGVEALLELESESDLDFTLHSRYQLPAKAGENDTITQTINTPSIFYACTVPKDSEALSASPFDYTSALAYNTGSFQSYFTDDTVFYHIDHSPKTLDINIPRGTGNPSEINYWTWLILGVGISWLLYKSVSLLWKPSPKPISPTKKTE</sequence>
<evidence type="ECO:0000256" key="10">
    <source>
        <dbReference type="ARBA" id="ARBA00023180"/>
    </source>
</evidence>
<dbReference type="InterPro" id="IPR013233">
    <property type="entry name" value="PIG-X/PBN1"/>
</dbReference>
<dbReference type="PANTHER" id="PTHR28533:SF1">
    <property type="entry name" value="PROTEIN PBN1"/>
    <property type="match status" value="1"/>
</dbReference>
<comment type="pathway">
    <text evidence="2 11">Glycolipid biosynthesis; glycosylphosphatidylinositol-anchor biosynthesis.</text>
</comment>
<dbReference type="EMBL" id="OZ004260">
    <property type="protein sequence ID" value="CAK7921503.1"/>
    <property type="molecule type" value="Genomic_DNA"/>
</dbReference>
<dbReference type="InterPro" id="IPR042322">
    <property type="entry name" value="Pbn1"/>
</dbReference>
<protein>
    <recommendedName>
        <fullName evidence="4 11">Protein PBN1</fullName>
    </recommendedName>
</protein>
<evidence type="ECO:0000256" key="6">
    <source>
        <dbReference type="ARBA" id="ARBA00022692"/>
    </source>
</evidence>
<gene>
    <name evidence="12" type="primary">PBN1</name>
    <name evidence="12" type="ORF">CAAN4_H15038</name>
</gene>
<keyword evidence="5 11" id="KW-0337">GPI-anchor biosynthesis</keyword>
<dbReference type="Proteomes" id="UP001497600">
    <property type="component" value="Chromosome H"/>
</dbReference>
<keyword evidence="6" id="KW-0812">Transmembrane</keyword>
<keyword evidence="9" id="KW-0472">Membrane</keyword>
<evidence type="ECO:0000256" key="1">
    <source>
        <dbReference type="ARBA" id="ARBA00004643"/>
    </source>
</evidence>
<dbReference type="PANTHER" id="PTHR28533">
    <property type="entry name" value="PROTEIN PBN1"/>
    <property type="match status" value="1"/>
</dbReference>
<evidence type="ECO:0000256" key="4">
    <source>
        <dbReference type="ARBA" id="ARBA00020410"/>
    </source>
</evidence>
<keyword evidence="10" id="KW-0325">Glycoprotein</keyword>
<dbReference type="SMART" id="SM00780">
    <property type="entry name" value="PIG-X"/>
    <property type="match status" value="1"/>
</dbReference>
<evidence type="ECO:0000256" key="3">
    <source>
        <dbReference type="ARBA" id="ARBA00010345"/>
    </source>
</evidence>
<keyword evidence="13" id="KW-1185">Reference proteome</keyword>
<organism evidence="12 13">
    <name type="scientific">[Candida] anglica</name>
    <dbReference type="NCBI Taxonomy" id="148631"/>
    <lineage>
        <taxon>Eukaryota</taxon>
        <taxon>Fungi</taxon>
        <taxon>Dikarya</taxon>
        <taxon>Ascomycota</taxon>
        <taxon>Saccharomycotina</taxon>
        <taxon>Pichiomycetes</taxon>
        <taxon>Debaryomycetaceae</taxon>
        <taxon>Kurtzmaniella</taxon>
    </lineage>
</organism>
<evidence type="ECO:0000256" key="5">
    <source>
        <dbReference type="ARBA" id="ARBA00022502"/>
    </source>
</evidence>
<comment type="subcellular location">
    <subcellularLocation>
        <location evidence="11">Endoplasmic reticulum membrane</location>
        <topology evidence="11">Single-pass membrane protein</topology>
    </subcellularLocation>
    <subcellularLocation>
        <location evidence="1">Endoplasmic reticulum membrane</location>
        <topology evidence="1">Single-pass type III membrane protein</topology>
    </subcellularLocation>
</comment>
<reference evidence="12 13" key="1">
    <citation type="submission" date="2024-01" db="EMBL/GenBank/DDBJ databases">
        <authorList>
            <consortium name="Genoscope - CEA"/>
            <person name="William W."/>
        </authorList>
    </citation>
    <scope>NUCLEOTIDE SEQUENCE [LARGE SCALE GENOMIC DNA]</scope>
    <source>
        <strain evidence="12 13">29B2s-10</strain>
    </source>
</reference>
<proteinExistence type="inferred from homology"/>
<comment type="similarity">
    <text evidence="3 11">Belongs to the PIGX family.</text>
</comment>
<evidence type="ECO:0000256" key="8">
    <source>
        <dbReference type="ARBA" id="ARBA00022989"/>
    </source>
</evidence>
<dbReference type="Pfam" id="PF08320">
    <property type="entry name" value="PIG-X"/>
    <property type="match status" value="1"/>
</dbReference>
<comment type="function">
    <text evidence="11">Required for proper folding and/or the stability of a subset of proteins in the endoplasmic reticulum. Component of glycosylphosphatidylinositol-mannosyltransferase 1 which transfers the first of the 4 mannoses in the GPI-anchor precursors during GPI-anchor biosynthesis. Probably acts by stabilizing the mannosyltransferase GPI14.</text>
</comment>
<evidence type="ECO:0000313" key="13">
    <source>
        <dbReference type="Proteomes" id="UP001497600"/>
    </source>
</evidence>
<evidence type="ECO:0000313" key="12">
    <source>
        <dbReference type="EMBL" id="CAK7921503.1"/>
    </source>
</evidence>
<evidence type="ECO:0000256" key="7">
    <source>
        <dbReference type="ARBA" id="ARBA00022824"/>
    </source>
</evidence>
<name>A0ABP0EQ26_9ASCO</name>
<evidence type="ECO:0000256" key="9">
    <source>
        <dbReference type="ARBA" id="ARBA00023136"/>
    </source>
</evidence>
<keyword evidence="8" id="KW-1133">Transmembrane helix</keyword>
<keyword evidence="7 11" id="KW-0256">Endoplasmic reticulum</keyword>